<reference evidence="2" key="1">
    <citation type="submission" date="2022-10" db="EMBL/GenBank/DDBJ databases">
        <title>Rhodococcus sp.75.</title>
        <authorList>
            <person name="Sun M."/>
        </authorList>
    </citation>
    <scope>NUCLEOTIDE SEQUENCE</scope>
    <source>
        <strain evidence="2">75</strain>
    </source>
</reference>
<proteinExistence type="predicted"/>
<organism evidence="2 3">
    <name type="scientific">Rhodococcus antarcticus</name>
    <dbReference type="NCBI Taxonomy" id="2987751"/>
    <lineage>
        <taxon>Bacteria</taxon>
        <taxon>Bacillati</taxon>
        <taxon>Actinomycetota</taxon>
        <taxon>Actinomycetes</taxon>
        <taxon>Mycobacteriales</taxon>
        <taxon>Nocardiaceae</taxon>
        <taxon>Rhodococcus</taxon>
    </lineage>
</organism>
<evidence type="ECO:0000313" key="3">
    <source>
        <dbReference type="Proteomes" id="UP001164965"/>
    </source>
</evidence>
<dbReference type="InterPro" id="IPR046342">
    <property type="entry name" value="CBS_dom_sf"/>
</dbReference>
<feature type="domain" description="CBS" evidence="1">
    <location>
        <begin position="87"/>
        <end position="124"/>
    </location>
</feature>
<accession>A0ABY6P589</accession>
<dbReference type="RefSeq" id="WP_265384347.1">
    <property type="nucleotide sequence ID" value="NZ_CP110615.1"/>
</dbReference>
<dbReference type="InterPro" id="IPR000644">
    <property type="entry name" value="CBS_dom"/>
</dbReference>
<dbReference type="Proteomes" id="UP001164965">
    <property type="component" value="Chromosome"/>
</dbReference>
<dbReference type="EMBL" id="CP110615">
    <property type="protein sequence ID" value="UZJ26243.1"/>
    <property type="molecule type" value="Genomic_DNA"/>
</dbReference>
<sequence>MIPSGATVREVAVTAPKTLPADTTVGEVRAAFTDAHVHVVLLVDTTRRTSDRRPLTLLLGTLLRSDLPDGAAGSSAALGLATLAGRTVDPATPALDAHRRLVATGQRRLAVVGPRRELVGLLCLRADGSSFCTDAGVAARECDRAAAAGRG</sequence>
<evidence type="ECO:0000313" key="2">
    <source>
        <dbReference type="EMBL" id="UZJ26243.1"/>
    </source>
</evidence>
<name>A0ABY6P589_9NOCA</name>
<protein>
    <submittedName>
        <fullName evidence="2">CBS domain-containing protein</fullName>
    </submittedName>
</protein>
<keyword evidence="3" id="KW-1185">Reference proteome</keyword>
<gene>
    <name evidence="2" type="ORF">RHODO2019_07495</name>
</gene>
<evidence type="ECO:0000259" key="1">
    <source>
        <dbReference type="Pfam" id="PF00571"/>
    </source>
</evidence>
<dbReference type="SUPFAM" id="SSF54631">
    <property type="entry name" value="CBS-domain pair"/>
    <property type="match status" value="1"/>
</dbReference>
<dbReference type="Gene3D" id="3.10.580.10">
    <property type="entry name" value="CBS-domain"/>
    <property type="match status" value="1"/>
</dbReference>
<dbReference type="Pfam" id="PF00571">
    <property type="entry name" value="CBS"/>
    <property type="match status" value="1"/>
</dbReference>